<accession>H8X2S6</accession>
<dbReference type="InterPro" id="IPR012340">
    <property type="entry name" value="NA-bd_OB-fold"/>
</dbReference>
<feature type="domain" description="RNB" evidence="2">
    <location>
        <begin position="694"/>
        <end position="1054"/>
    </location>
</feature>
<dbReference type="Proteomes" id="UP000005018">
    <property type="component" value="Chromosome 3"/>
</dbReference>
<dbReference type="AlphaFoldDB" id="H8X2S6"/>
<evidence type="ECO:0000256" key="1">
    <source>
        <dbReference type="SAM" id="MobiDB-lite"/>
    </source>
</evidence>
<dbReference type="PANTHER" id="PTHR23355">
    <property type="entry name" value="RIBONUCLEASE"/>
    <property type="match status" value="1"/>
</dbReference>
<evidence type="ECO:0000313" key="4">
    <source>
        <dbReference type="Proteomes" id="UP000005018"/>
    </source>
</evidence>
<dbReference type="GO" id="GO:0006402">
    <property type="term" value="P:mRNA catabolic process"/>
    <property type="evidence" value="ECO:0007669"/>
    <property type="project" value="TreeGrafter"/>
</dbReference>
<dbReference type="eggNOG" id="KOG2102">
    <property type="taxonomic scope" value="Eukaryota"/>
</dbReference>
<dbReference type="SMART" id="SM00955">
    <property type="entry name" value="RNB"/>
    <property type="match status" value="1"/>
</dbReference>
<dbReference type="KEGG" id="cot:CORT_0C02480"/>
<dbReference type="GO" id="GO:0000932">
    <property type="term" value="C:P-body"/>
    <property type="evidence" value="ECO:0007669"/>
    <property type="project" value="TreeGrafter"/>
</dbReference>
<evidence type="ECO:0000313" key="3">
    <source>
        <dbReference type="EMBL" id="CCG25623.1"/>
    </source>
</evidence>
<gene>
    <name evidence="3" type="ORF">CORT_0C02480</name>
</gene>
<dbReference type="Pfam" id="PF00773">
    <property type="entry name" value="RNB"/>
    <property type="match status" value="1"/>
</dbReference>
<reference evidence="3 4" key="1">
    <citation type="journal article" date="2012" name="PLoS ONE">
        <title>Sequence and analysis of the genome of the pathogenic yeast Candida orthopsilosis.</title>
        <authorList>
            <person name="Riccombeni A."/>
            <person name="Vidanes G."/>
            <person name="Proux-Wera E."/>
            <person name="Wolfe K.H."/>
            <person name="Butler G."/>
        </authorList>
    </citation>
    <scope>NUCLEOTIDE SEQUENCE [LARGE SCALE GENOMIC DNA]</scope>
    <source>
        <strain evidence="3 4">Co 90-125</strain>
    </source>
</reference>
<name>H8X2S6_CANO9</name>
<dbReference type="GO" id="GO:0000175">
    <property type="term" value="F:3'-5'-RNA exonuclease activity"/>
    <property type="evidence" value="ECO:0007669"/>
    <property type="project" value="TreeGrafter"/>
</dbReference>
<dbReference type="RefSeq" id="XP_003868527.1">
    <property type="nucleotide sequence ID" value="XM_003868479.1"/>
</dbReference>
<sequence>MFGHNNAATSVLHKSVSRRRGLHSCVCLRRHYVEYNKSNKEKDGEHCHTKNSASNRRTSRWDNSARSPVENKFQKIEKKTASSSGWSKPPPSLLKDNNDELTIPNYEVRNTASPKKIDFSALKSFIKSGQELAHVNRSEVESPKQDHEPKIERLSVESNTSTENAVDLTKLIGIIKTKKKHFDIEQPNFNLDRPNKDILAGIKNKSEISKKLQYRDPSKVWEKETGNYNELKSFFKQLPKRAKISGRVMNDPVRVGDLVTFGTESLRLYIVADTPKSFDSRVATFLSDKGEIVFSSFSNISYRIPSAIPERYMETIQNFVNKEQKYLDYPPVGIPDSNFTRSTKSLPFELQNESESETTTEMEGEVSEYDSNDLVISQASSQLLTNSDVQTYIIPNAARALYHNALTEISNAAFRQVHDTNRKLEELHRILQNDETGEINAPRSISIFEILAKLNAKSEPSFSSGKACLGILPHQSVDYDSTSFPAADYLSVLFALKKQSRLWTIQRDKASFSPTKVIIWPLAQISHEDQVVKDLRRKGLEQVAKYCADKLIGKSNREHLPLYNAVVSMLKEYVNGKFENDPMVSTTIISLLRRIDKLLANAGQTTPDDMYKYEYSFGKAYDLLTRLNEDVNVNPFKWSAENNLPGEETSVKADLQESYFKYFDKVYELPEKDDIAQRTLARNLYQEDPLGDKRIDMKEVPIYCIDDPTAHEIDDGISIYEENDKYVISIHIAEPSSYIRPDSIVSSIAYGKSSTTYLPEAVFPMLPQIVSKLAGLGSDSVETRTFVVQYRLSKKDIDGYIGEKLKNSLYTPDNMFLGKIKQDIYDSSDVKFALVKRFRQGFTYEAVNKLLQDGLKVDNYREKSVSGDADFDNLIKLQYISSILWGIRESNSAYTSGQNKKLTVGPNKNFISSKIIDEGSYKLRLPNSDQVIETSPESTKNISIQLVTENMIIANHLTAKFATDKGIKILYRTLDPKFNTELSQEYKELVQNGGIDIDQEKLINLYAFLTRGVISDKPDKHFMMGLNMYTNISSPLRRFIDMVNQWQFQDYFLGRTTISDESIGGIVSRLNARNDIVRGLQRQSVTFWQLLFLKIFNEQNNGNLAEKLGLKLSLRSNPKKGMTVAANLETFSSVNAHVEVSQDLLEDVASGDLVVGGLLNNSKLHLKKIDVIENQLVFEYR</sequence>
<dbReference type="GO" id="GO:0003723">
    <property type="term" value="F:RNA binding"/>
    <property type="evidence" value="ECO:0007669"/>
    <property type="project" value="InterPro"/>
</dbReference>
<dbReference type="GeneID" id="14539895"/>
<keyword evidence="4" id="KW-1185">Reference proteome</keyword>
<dbReference type="PANTHER" id="PTHR23355:SF9">
    <property type="entry name" value="DIS3-LIKE EXONUCLEASE 2"/>
    <property type="match status" value="1"/>
</dbReference>
<dbReference type="SUPFAM" id="SSF50249">
    <property type="entry name" value="Nucleic acid-binding proteins"/>
    <property type="match status" value="1"/>
</dbReference>
<dbReference type="HOGENOM" id="CLU_012624_0_0_1"/>
<feature type="region of interest" description="Disordered" evidence="1">
    <location>
        <begin position="40"/>
        <end position="99"/>
    </location>
</feature>
<protein>
    <submittedName>
        <fullName evidence="3">Dss1 protein</fullName>
    </submittedName>
</protein>
<evidence type="ECO:0000259" key="2">
    <source>
        <dbReference type="SMART" id="SM00955"/>
    </source>
</evidence>
<proteinExistence type="predicted"/>
<feature type="compositionally biased region" description="Polar residues" evidence="1">
    <location>
        <begin position="50"/>
        <end position="66"/>
    </location>
</feature>
<organism evidence="3 4">
    <name type="scientific">Candida orthopsilosis (strain 90-125)</name>
    <name type="common">Yeast</name>
    <dbReference type="NCBI Taxonomy" id="1136231"/>
    <lineage>
        <taxon>Eukaryota</taxon>
        <taxon>Fungi</taxon>
        <taxon>Dikarya</taxon>
        <taxon>Ascomycota</taxon>
        <taxon>Saccharomycotina</taxon>
        <taxon>Pichiomycetes</taxon>
        <taxon>Debaryomycetaceae</taxon>
        <taxon>Candida/Lodderomyces clade</taxon>
        <taxon>Candida</taxon>
    </lineage>
</organism>
<dbReference type="InterPro" id="IPR050180">
    <property type="entry name" value="RNR_Ribonuclease"/>
</dbReference>
<dbReference type="InterPro" id="IPR001900">
    <property type="entry name" value="RNase_II/R"/>
</dbReference>
<dbReference type="OrthoDB" id="2285229at2759"/>
<dbReference type="EMBL" id="HE681721">
    <property type="protein sequence ID" value="CCG25623.1"/>
    <property type="molecule type" value="Genomic_DNA"/>
</dbReference>